<organism evidence="1 2">
    <name type="scientific">Psychrosphaera haliotis</name>
    <dbReference type="NCBI Taxonomy" id="555083"/>
    <lineage>
        <taxon>Bacteria</taxon>
        <taxon>Pseudomonadati</taxon>
        <taxon>Pseudomonadota</taxon>
        <taxon>Gammaproteobacteria</taxon>
        <taxon>Alteromonadales</taxon>
        <taxon>Pseudoalteromonadaceae</taxon>
        <taxon>Psychrosphaera</taxon>
    </lineage>
</organism>
<keyword evidence="2" id="KW-1185">Reference proteome</keyword>
<dbReference type="AlphaFoldDB" id="A0A6N8F9T5"/>
<protein>
    <submittedName>
        <fullName evidence="1">Uncharacterized protein</fullName>
    </submittedName>
</protein>
<name>A0A6N8F9T5_9GAMM</name>
<dbReference type="EMBL" id="WOCD01000005">
    <property type="protein sequence ID" value="MUH73266.1"/>
    <property type="molecule type" value="Genomic_DNA"/>
</dbReference>
<dbReference type="OrthoDB" id="9936460at2"/>
<comment type="caution">
    <text evidence="1">The sequence shown here is derived from an EMBL/GenBank/DDBJ whole genome shotgun (WGS) entry which is preliminary data.</text>
</comment>
<sequence>MNKSLIGVIAALIIAVTVVFLWEVKVNDFSTKNYEPKYTQCENVYVRKSPHPCNAGDLIYIDADVAHRYCTSNIIARFDDSIYCQYNGFRDDLAEITSY</sequence>
<evidence type="ECO:0000313" key="2">
    <source>
        <dbReference type="Proteomes" id="UP000439994"/>
    </source>
</evidence>
<dbReference type="Proteomes" id="UP000439994">
    <property type="component" value="Unassembled WGS sequence"/>
</dbReference>
<gene>
    <name evidence="1" type="ORF">GNP35_12700</name>
</gene>
<proteinExistence type="predicted"/>
<accession>A0A6N8F9T5</accession>
<reference evidence="1 2" key="1">
    <citation type="submission" date="2019-11" db="EMBL/GenBank/DDBJ databases">
        <title>P. haliotis isolates from Z. marina roots.</title>
        <authorList>
            <person name="Cohen M."/>
            <person name="Jospin G."/>
            <person name="Eisen J.A."/>
            <person name="Coil D.A."/>
        </authorList>
    </citation>
    <scope>NUCLEOTIDE SEQUENCE [LARGE SCALE GENOMIC DNA]</scope>
    <source>
        <strain evidence="1 2">UCD-MCMsp1aY</strain>
    </source>
</reference>
<dbReference type="RefSeq" id="WP_155696460.1">
    <property type="nucleotide sequence ID" value="NZ_WOCD01000005.1"/>
</dbReference>
<evidence type="ECO:0000313" key="1">
    <source>
        <dbReference type="EMBL" id="MUH73266.1"/>
    </source>
</evidence>